<proteinExistence type="inferred from homology"/>
<dbReference type="Pfam" id="PF03746">
    <property type="entry name" value="LamB_YcsF"/>
    <property type="match status" value="1"/>
</dbReference>
<dbReference type="Gene3D" id="3.20.20.370">
    <property type="entry name" value="Glycoside hydrolase/deacetylase"/>
    <property type="match status" value="1"/>
</dbReference>
<protein>
    <recommendedName>
        <fullName evidence="1">5-oxoprolinase subunit A</fullName>
        <shortName evidence="1">5-OPase subunit A</shortName>
        <ecNumber evidence="1">3.5.2.9</ecNumber>
    </recommendedName>
    <alternativeName>
        <fullName evidence="1">5-oxoprolinase (ATP-hydrolyzing) subunit A</fullName>
    </alternativeName>
</protein>
<dbReference type="InterPro" id="IPR005501">
    <property type="entry name" value="LamB/YcsF/PxpA-like"/>
</dbReference>
<keyword evidence="3" id="KW-1185">Reference proteome</keyword>
<sequence length="254" mass="27449">MQIDLNCDMGEGFGPYSMGDDEGLLRIVSSANIACGFHAGDPLIMTRTVALAAKNGVDIGAHPGFHDLRHFGRRQLPLEPSELRSELLYQLGALSAITRDAGHKLTHLSFHGALGNRLFRDEELADILVKTVHRFDSELIFPVVPNGAVARAAMRYGMRTHNKFFSDRAYGDDGMLVPRGNPGATIKDPEEAARRVTQLLDSGTVTTITGNSIRINASVIMVHGDGPNAVEIAQKLRVLIENGGGVITPLSAMR</sequence>
<evidence type="ECO:0000313" key="3">
    <source>
        <dbReference type="Proteomes" id="UP000628086"/>
    </source>
</evidence>
<keyword evidence="1" id="KW-0547">Nucleotide-binding</keyword>
<gene>
    <name evidence="1" type="primary">pxpA</name>
    <name evidence="2" type="ORF">HU747_09275</name>
</gene>
<comment type="caution">
    <text evidence="2">The sequence shown here is derived from an EMBL/GenBank/DDBJ whole genome shotgun (WGS) entry which is preliminary data.</text>
</comment>
<organism evidence="2 3">
    <name type="scientific">Pseudomonas taiwanensis</name>
    <dbReference type="NCBI Taxonomy" id="470150"/>
    <lineage>
        <taxon>Bacteria</taxon>
        <taxon>Pseudomonadati</taxon>
        <taxon>Pseudomonadota</taxon>
        <taxon>Gammaproteobacteria</taxon>
        <taxon>Pseudomonadales</taxon>
        <taxon>Pseudomonadaceae</taxon>
        <taxon>Pseudomonas</taxon>
    </lineage>
</organism>
<accession>A0ABR6V5T7</accession>
<evidence type="ECO:0000256" key="1">
    <source>
        <dbReference type="HAMAP-Rule" id="MF_00691"/>
    </source>
</evidence>
<comment type="function">
    <text evidence="1">Catalyzes the cleavage of 5-oxoproline to form L-glutamate coupled to the hydrolysis of ATP to ADP and inorganic phosphate.</text>
</comment>
<dbReference type="EC" id="3.5.2.9" evidence="1"/>
<comment type="subunit">
    <text evidence="1">Forms a complex composed of PxpA, PxpB and PxpC.</text>
</comment>
<dbReference type="EMBL" id="JABWRS010000005">
    <property type="protein sequence ID" value="MBC3475791.1"/>
    <property type="molecule type" value="Genomic_DNA"/>
</dbReference>
<dbReference type="NCBIfam" id="NF003816">
    <property type="entry name" value="PRK05406.1-5"/>
    <property type="match status" value="1"/>
</dbReference>
<dbReference type="PANTHER" id="PTHR30292:SF0">
    <property type="entry name" value="5-OXOPROLINASE SUBUNIT A"/>
    <property type="match status" value="1"/>
</dbReference>
<comment type="catalytic activity">
    <reaction evidence="1">
        <text>5-oxo-L-proline + ATP + 2 H2O = L-glutamate + ADP + phosphate + H(+)</text>
        <dbReference type="Rhea" id="RHEA:10348"/>
        <dbReference type="ChEBI" id="CHEBI:15377"/>
        <dbReference type="ChEBI" id="CHEBI:15378"/>
        <dbReference type="ChEBI" id="CHEBI:29985"/>
        <dbReference type="ChEBI" id="CHEBI:30616"/>
        <dbReference type="ChEBI" id="CHEBI:43474"/>
        <dbReference type="ChEBI" id="CHEBI:58402"/>
        <dbReference type="ChEBI" id="CHEBI:456216"/>
        <dbReference type="EC" id="3.5.2.9"/>
    </reaction>
</comment>
<dbReference type="PANTHER" id="PTHR30292">
    <property type="entry name" value="UNCHARACTERIZED PROTEIN YBGL-RELATED"/>
    <property type="match status" value="1"/>
</dbReference>
<dbReference type="HAMAP" id="MF_00691">
    <property type="entry name" value="PxpA"/>
    <property type="match status" value="1"/>
</dbReference>
<comment type="similarity">
    <text evidence="1">Belongs to the LamB/PxpA family.</text>
</comment>
<reference evidence="2 3" key="1">
    <citation type="journal article" date="2020" name="Microorganisms">
        <title>Reliable Identification of Environmental Pseudomonas Isolates Using the rpoD Gene.</title>
        <authorList>
            <consortium name="The Broad Institute Genome Sequencing Platform"/>
            <person name="Girard L."/>
            <person name="Lood C."/>
            <person name="Rokni-Zadeh H."/>
            <person name="van Noort V."/>
            <person name="Lavigne R."/>
            <person name="De Mot R."/>
        </authorList>
    </citation>
    <scope>NUCLEOTIDE SEQUENCE [LARGE SCALE GENOMIC DNA]</scope>
    <source>
        <strain evidence="2 3">RW7P2</strain>
    </source>
</reference>
<dbReference type="InterPro" id="IPR011330">
    <property type="entry name" value="Glyco_hydro/deAcase_b/a-brl"/>
</dbReference>
<evidence type="ECO:0000313" key="2">
    <source>
        <dbReference type="EMBL" id="MBC3475791.1"/>
    </source>
</evidence>
<dbReference type="Proteomes" id="UP000628086">
    <property type="component" value="Unassembled WGS sequence"/>
</dbReference>
<dbReference type="SUPFAM" id="SSF88713">
    <property type="entry name" value="Glycoside hydrolase/deacetylase"/>
    <property type="match status" value="1"/>
</dbReference>
<name>A0ABR6V5T7_9PSED</name>
<dbReference type="CDD" id="cd10787">
    <property type="entry name" value="LamB_YcsF_like"/>
    <property type="match status" value="1"/>
</dbReference>
<dbReference type="NCBIfam" id="NF003814">
    <property type="entry name" value="PRK05406.1-3"/>
    <property type="match status" value="1"/>
</dbReference>
<dbReference type="RefSeq" id="WP_186598559.1">
    <property type="nucleotide sequence ID" value="NZ_JABWRS010000005.1"/>
</dbReference>
<keyword evidence="1" id="KW-0378">Hydrolase</keyword>
<keyword evidence="1" id="KW-0067">ATP-binding</keyword>